<feature type="transmembrane region" description="Helical" evidence="2">
    <location>
        <begin position="239"/>
        <end position="257"/>
    </location>
</feature>
<keyword evidence="2" id="KW-0812">Transmembrane</keyword>
<organism evidence="3 4">
    <name type="scientific">Triparma retinervis</name>
    <dbReference type="NCBI Taxonomy" id="2557542"/>
    <lineage>
        <taxon>Eukaryota</taxon>
        <taxon>Sar</taxon>
        <taxon>Stramenopiles</taxon>
        <taxon>Ochrophyta</taxon>
        <taxon>Bolidophyceae</taxon>
        <taxon>Parmales</taxon>
        <taxon>Triparmaceae</taxon>
        <taxon>Triparma</taxon>
    </lineage>
</organism>
<feature type="transmembrane region" description="Helical" evidence="2">
    <location>
        <begin position="105"/>
        <end position="129"/>
    </location>
</feature>
<comment type="caution">
    <text evidence="3">The sequence shown here is derived from an EMBL/GenBank/DDBJ whole genome shotgun (WGS) entry which is preliminary data.</text>
</comment>
<protein>
    <submittedName>
        <fullName evidence="3">Uncharacterized protein</fullName>
    </submittedName>
</protein>
<gene>
    <name evidence="3" type="ORF">TrRE_jg6034</name>
</gene>
<feature type="region of interest" description="Disordered" evidence="1">
    <location>
        <begin position="381"/>
        <end position="434"/>
    </location>
</feature>
<dbReference type="OrthoDB" id="193106at2759"/>
<evidence type="ECO:0000256" key="1">
    <source>
        <dbReference type="SAM" id="MobiDB-lite"/>
    </source>
</evidence>
<dbReference type="AlphaFoldDB" id="A0A9W7CGU8"/>
<proteinExistence type="predicted"/>
<keyword evidence="2" id="KW-0472">Membrane</keyword>
<dbReference type="EMBL" id="BRXZ01000266">
    <property type="protein sequence ID" value="GMI08448.1"/>
    <property type="molecule type" value="Genomic_DNA"/>
</dbReference>
<name>A0A9W7CGU8_9STRA</name>
<feature type="transmembrane region" description="Helical" evidence="2">
    <location>
        <begin position="309"/>
        <end position="330"/>
    </location>
</feature>
<feature type="transmembrane region" description="Helical" evidence="2">
    <location>
        <begin position="263"/>
        <end position="281"/>
    </location>
</feature>
<feature type="transmembrane region" description="Helical" evidence="2">
    <location>
        <begin position="342"/>
        <end position="368"/>
    </location>
</feature>
<evidence type="ECO:0000256" key="2">
    <source>
        <dbReference type="SAM" id="Phobius"/>
    </source>
</evidence>
<feature type="transmembrane region" description="Helical" evidence="2">
    <location>
        <begin position="150"/>
        <end position="173"/>
    </location>
</feature>
<reference evidence="3" key="1">
    <citation type="submission" date="2022-07" db="EMBL/GenBank/DDBJ databases">
        <title>Genome analysis of Parmales, a sister group of diatoms, reveals the evolutionary specialization of diatoms from phago-mixotrophs to photoautotrophs.</title>
        <authorList>
            <person name="Ban H."/>
            <person name="Sato S."/>
            <person name="Yoshikawa S."/>
            <person name="Kazumasa Y."/>
            <person name="Nakamura Y."/>
            <person name="Ichinomiya M."/>
            <person name="Saitoh K."/>
            <person name="Sato N."/>
            <person name="Blanc-Mathieu R."/>
            <person name="Endo H."/>
            <person name="Kuwata A."/>
            <person name="Ogata H."/>
        </authorList>
    </citation>
    <scope>NUCLEOTIDE SEQUENCE</scope>
</reference>
<evidence type="ECO:0000313" key="4">
    <source>
        <dbReference type="Proteomes" id="UP001165082"/>
    </source>
</evidence>
<feature type="compositionally biased region" description="Low complexity" evidence="1">
    <location>
        <begin position="394"/>
        <end position="412"/>
    </location>
</feature>
<keyword evidence="2" id="KW-1133">Transmembrane helix</keyword>
<keyword evidence="4" id="KW-1185">Reference proteome</keyword>
<feature type="transmembrane region" description="Helical" evidence="2">
    <location>
        <begin position="193"/>
        <end position="218"/>
    </location>
</feature>
<dbReference type="Proteomes" id="UP001165082">
    <property type="component" value="Unassembled WGS sequence"/>
</dbReference>
<accession>A0A9W7CGU8</accession>
<evidence type="ECO:0000313" key="3">
    <source>
        <dbReference type="EMBL" id="GMI08448.1"/>
    </source>
</evidence>
<sequence length="488" mass="53656">MSSADGYYYSDLSCKEKANDAYAPTSDVLKGYCENPAVPAHRYMECFRVNVEPLSSNSSEWGMTELIYPDANGTDYRCGCHRLYALEGPGCDVSVAGWGGWYSHVFMTIQLMVTFFLFWRASRCSIFLVKAAMATNKKMGSSPLLARLPYLDSVAVCSITMTMAMFFTCIMNGPVFFGRALMWIDNHEFEALLWSFPITVMCVAQSMNVLAIAWLTVAIKSDKVSGGHNVAKYERGKKFLKGCVVLVLVMCIFFWFASLVGMITLLANFVSLVMSIALRIGGSKIAKLLLSGAAPDQKSINLAAAMKRAYTILIFAQPLLILSAMAYNAAYGGVLVTGERNMWGVLVSSQGMMACMLTNCYGIIDFVYRVKIVPAKKETAKVAPGATSKRRKSTVVSTSSVSTESQLSTTVSRSPSDSREDNENEANDAPEIFRLRSALDEKERELQIAREMLVAREETMAANEAVSLRAIEERDATIAGLRLQLAEA</sequence>